<dbReference type="OrthoDB" id="423498at2759"/>
<name>W3WXZ4_PESFW</name>
<evidence type="ECO:0000313" key="3">
    <source>
        <dbReference type="Proteomes" id="UP000030651"/>
    </source>
</evidence>
<dbReference type="PANTHER" id="PTHR42090:SF1">
    <property type="match status" value="1"/>
</dbReference>
<accession>W3WXZ4</accession>
<dbReference type="GeneID" id="19275097"/>
<dbReference type="RefSeq" id="XP_007836856.1">
    <property type="nucleotide sequence ID" value="XM_007838665.1"/>
</dbReference>
<organism evidence="2 3">
    <name type="scientific">Pestalotiopsis fici (strain W106-1 / CGMCC3.15140)</name>
    <dbReference type="NCBI Taxonomy" id="1229662"/>
    <lineage>
        <taxon>Eukaryota</taxon>
        <taxon>Fungi</taxon>
        <taxon>Dikarya</taxon>
        <taxon>Ascomycota</taxon>
        <taxon>Pezizomycotina</taxon>
        <taxon>Sordariomycetes</taxon>
        <taxon>Xylariomycetidae</taxon>
        <taxon>Amphisphaeriales</taxon>
        <taxon>Sporocadaceae</taxon>
        <taxon>Pestalotiopsis</taxon>
    </lineage>
</organism>
<reference evidence="3" key="1">
    <citation type="journal article" date="2015" name="BMC Genomics">
        <title>Genomic and transcriptomic analysis of the endophytic fungus Pestalotiopsis fici reveals its lifestyle and high potential for synthesis of natural products.</title>
        <authorList>
            <person name="Wang X."/>
            <person name="Zhang X."/>
            <person name="Liu L."/>
            <person name="Xiang M."/>
            <person name="Wang W."/>
            <person name="Sun X."/>
            <person name="Che Y."/>
            <person name="Guo L."/>
            <person name="Liu G."/>
            <person name="Guo L."/>
            <person name="Wang C."/>
            <person name="Yin W.B."/>
            <person name="Stadler M."/>
            <person name="Zhang X."/>
            <person name="Liu X."/>
        </authorList>
    </citation>
    <scope>NUCLEOTIDE SEQUENCE [LARGE SCALE GENOMIC DNA]</scope>
    <source>
        <strain evidence="3">W106-1 / CGMCC3.15140</strain>
    </source>
</reference>
<dbReference type="PANTHER" id="PTHR42090">
    <property type="match status" value="1"/>
</dbReference>
<dbReference type="OMA" id="EHADIAF"/>
<feature type="compositionally biased region" description="Basic and acidic residues" evidence="1">
    <location>
        <begin position="40"/>
        <end position="58"/>
    </location>
</feature>
<dbReference type="AlphaFoldDB" id="W3WXZ4"/>
<dbReference type="KEGG" id="pfy:PFICI_10084"/>
<proteinExistence type="predicted"/>
<feature type="region of interest" description="Disordered" evidence="1">
    <location>
        <begin position="1"/>
        <end position="140"/>
    </location>
</feature>
<dbReference type="STRING" id="1229662.W3WXZ4"/>
<evidence type="ECO:0000256" key="1">
    <source>
        <dbReference type="SAM" id="MobiDB-lite"/>
    </source>
</evidence>
<feature type="compositionally biased region" description="Polar residues" evidence="1">
    <location>
        <begin position="95"/>
        <end position="105"/>
    </location>
</feature>
<protein>
    <submittedName>
        <fullName evidence="2">Uncharacterized protein</fullName>
    </submittedName>
</protein>
<keyword evidence="3" id="KW-1185">Reference proteome</keyword>
<dbReference type="eggNOG" id="ENOG502SZQW">
    <property type="taxonomic scope" value="Eukaryota"/>
</dbReference>
<dbReference type="InParanoid" id="W3WXZ4"/>
<sequence length="140" mass="14876">MSALTPLRSALRTPAAARISSPLVSSSVRRFQTHRPARMAYKDSQDRESLKPTTHEYTESGSDDQAAANTDAAFNRHKTSPEAEKDTAGQAPTEGANNPLQNSPADESFAKAGQHPGEDKTHGGKKKSSGHGSPPKGKKV</sequence>
<dbReference type="EMBL" id="KI912115">
    <property type="protein sequence ID" value="ETS78022.1"/>
    <property type="molecule type" value="Genomic_DNA"/>
</dbReference>
<evidence type="ECO:0000313" key="2">
    <source>
        <dbReference type="EMBL" id="ETS78022.1"/>
    </source>
</evidence>
<feature type="compositionally biased region" description="Low complexity" evidence="1">
    <location>
        <begin position="130"/>
        <end position="140"/>
    </location>
</feature>
<dbReference type="HOGENOM" id="CLU_109868_2_0_1"/>
<dbReference type="Proteomes" id="UP000030651">
    <property type="component" value="Unassembled WGS sequence"/>
</dbReference>
<gene>
    <name evidence="2" type="ORF">PFICI_10084</name>
</gene>